<organism evidence="3 4">
    <name type="scientific">Jiella avicenniae</name>
    <dbReference type="NCBI Taxonomy" id="2907202"/>
    <lineage>
        <taxon>Bacteria</taxon>
        <taxon>Pseudomonadati</taxon>
        <taxon>Pseudomonadota</taxon>
        <taxon>Alphaproteobacteria</taxon>
        <taxon>Hyphomicrobiales</taxon>
        <taxon>Aurantimonadaceae</taxon>
        <taxon>Jiella</taxon>
    </lineage>
</organism>
<gene>
    <name evidence="3" type="ORF">LZD57_07390</name>
</gene>
<dbReference type="InterPro" id="IPR006016">
    <property type="entry name" value="UspA"/>
</dbReference>
<dbReference type="PRINTS" id="PR01438">
    <property type="entry name" value="UNVRSLSTRESS"/>
</dbReference>
<evidence type="ECO:0000313" key="4">
    <source>
        <dbReference type="Proteomes" id="UP001139035"/>
    </source>
</evidence>
<evidence type="ECO:0000259" key="2">
    <source>
        <dbReference type="Pfam" id="PF00582"/>
    </source>
</evidence>
<dbReference type="InterPro" id="IPR006015">
    <property type="entry name" value="Universal_stress_UspA"/>
</dbReference>
<dbReference type="Pfam" id="PF00582">
    <property type="entry name" value="Usp"/>
    <property type="match status" value="2"/>
</dbReference>
<comment type="similarity">
    <text evidence="1">Belongs to the universal stress protein A family.</text>
</comment>
<dbReference type="RefSeq" id="WP_233718950.1">
    <property type="nucleotide sequence ID" value="NZ_JAJUWU010000006.1"/>
</dbReference>
<dbReference type="Proteomes" id="UP001139035">
    <property type="component" value="Unassembled WGS sequence"/>
</dbReference>
<comment type="caution">
    <text evidence="3">The sequence shown here is derived from an EMBL/GenBank/DDBJ whole genome shotgun (WGS) entry which is preliminary data.</text>
</comment>
<sequence length="283" mass="30387">MTRILACVDGSTYAESVCDHAAFAAERLGVPVDLLHALGRRETSSRAIDFSGNLEFGEREALLAELSELDEKKSKMAVRRGRLLLEQAGARVKERGVEVEKHLRNGDVADAIGDMEADARLVVIGKRGEAADFAKGHLGSNLERVIRASHKPVLVAARAFRPIQRFLVAFDGGRSSGTIVEKLVASPLMAGVACELFMVGQPTGDAGERLRSAETRLKDAGYPVSVRTASGEADEVIAERVKDGGIDLLVMGAYGHSRIRRLIVGSTTTSLIQSCTIPVLVIR</sequence>
<protein>
    <submittedName>
        <fullName evidence="3">Universal stress protein</fullName>
    </submittedName>
</protein>
<proteinExistence type="inferred from homology"/>
<evidence type="ECO:0000256" key="1">
    <source>
        <dbReference type="ARBA" id="ARBA00008791"/>
    </source>
</evidence>
<dbReference type="PANTHER" id="PTHR46268">
    <property type="entry name" value="STRESS RESPONSE PROTEIN NHAX"/>
    <property type="match status" value="1"/>
</dbReference>
<dbReference type="SUPFAM" id="SSF52402">
    <property type="entry name" value="Adenine nucleotide alpha hydrolases-like"/>
    <property type="match status" value="2"/>
</dbReference>
<name>A0A9X1NY11_9HYPH</name>
<reference evidence="3" key="1">
    <citation type="submission" date="2022-01" db="EMBL/GenBank/DDBJ databases">
        <title>Jiella avicenniae sp. nov., a novel endophytic bacterium isolated from bark of Avicennia marina.</title>
        <authorList>
            <person name="Tuo L."/>
        </authorList>
    </citation>
    <scope>NUCLEOTIDE SEQUENCE</scope>
    <source>
        <strain evidence="3">CBK1P-4</strain>
    </source>
</reference>
<keyword evidence="4" id="KW-1185">Reference proteome</keyword>
<accession>A0A9X1NY11</accession>
<dbReference type="PANTHER" id="PTHR46268:SF6">
    <property type="entry name" value="UNIVERSAL STRESS PROTEIN UP12"/>
    <property type="match status" value="1"/>
</dbReference>
<dbReference type="CDD" id="cd00293">
    <property type="entry name" value="USP-like"/>
    <property type="match status" value="2"/>
</dbReference>
<dbReference type="AlphaFoldDB" id="A0A9X1NY11"/>
<dbReference type="EMBL" id="JAJUWU010000006">
    <property type="protein sequence ID" value="MCE7027810.1"/>
    <property type="molecule type" value="Genomic_DNA"/>
</dbReference>
<dbReference type="Gene3D" id="3.40.50.12370">
    <property type="match status" value="1"/>
</dbReference>
<feature type="domain" description="UspA" evidence="2">
    <location>
        <begin position="2"/>
        <end position="155"/>
    </location>
</feature>
<feature type="domain" description="UspA" evidence="2">
    <location>
        <begin position="213"/>
        <end position="283"/>
    </location>
</feature>
<evidence type="ECO:0000313" key="3">
    <source>
        <dbReference type="EMBL" id="MCE7027810.1"/>
    </source>
</evidence>